<evidence type="ECO:0000313" key="1">
    <source>
        <dbReference type="EMBL" id="AEW98816.1"/>
    </source>
</evidence>
<dbReference type="EMBL" id="CP003229">
    <property type="protein sequence ID" value="AEW98816.1"/>
    <property type="molecule type" value="Genomic_DNA"/>
</dbReference>
<evidence type="ECO:0000313" key="2">
    <source>
        <dbReference type="Proteomes" id="UP000007842"/>
    </source>
</evidence>
<dbReference type="HOGENOM" id="CLU_3222497_0_0_11"/>
<geneLocation type="plasmid" evidence="1 2">
    <name>pSCATT</name>
</geneLocation>
<protein>
    <submittedName>
        <fullName evidence="1">Uncharacterized protein</fullName>
    </submittedName>
</protein>
<organism evidence="1 2">
    <name type="scientific">Streptantibioticus cattleyicolor (strain ATCC 35852 / DSM 46488 / JCM 4925 / NBRC 14057 / NRRL 8057)</name>
    <name type="common">Streptomyces cattleya</name>
    <dbReference type="NCBI Taxonomy" id="1003195"/>
    <lineage>
        <taxon>Bacteria</taxon>
        <taxon>Bacillati</taxon>
        <taxon>Actinomycetota</taxon>
        <taxon>Actinomycetes</taxon>
        <taxon>Kitasatosporales</taxon>
        <taxon>Streptomycetaceae</taxon>
        <taxon>Streptantibioticus</taxon>
    </lineage>
</organism>
<dbReference type="AlphaFoldDB" id="G8XGY9"/>
<gene>
    <name evidence="1" type="ordered locus">SCATT_p06230</name>
</gene>
<proteinExistence type="predicted"/>
<dbReference type="RefSeq" id="WP_014626832.1">
    <property type="nucleotide sequence ID" value="NC_016113.1"/>
</dbReference>
<dbReference type="Proteomes" id="UP000007842">
    <property type="component" value="Plasmid pSCATT"/>
</dbReference>
<dbReference type="KEGG" id="scy:SCATT_p06230"/>
<keyword evidence="2" id="KW-1185">Reference proteome</keyword>
<keyword evidence="1" id="KW-0614">Plasmid</keyword>
<accession>G8XGY9</accession>
<sequence length="44" mass="4535">MNSASAGEAPAVHDRVGIGYHRVRRPGPWSAALIGRAPAGAAPW</sequence>
<dbReference type="PATRIC" id="fig|1003195.29.peg.6420"/>
<reference evidence="2" key="1">
    <citation type="submission" date="2011-12" db="EMBL/GenBank/DDBJ databases">
        <title>Complete genome sequence of Streptomyces cattleya strain DSM 46488.</title>
        <authorList>
            <person name="Ou H.-Y."/>
            <person name="Li P."/>
            <person name="Zhao C."/>
            <person name="O'Hagan D."/>
            <person name="Deng Z."/>
        </authorList>
    </citation>
    <scope>NUCLEOTIDE SEQUENCE [LARGE SCALE GENOMIC DNA]</scope>
    <source>
        <strain evidence="2">ATCC 35852 / DSM 46488 / JCM 4925 / NBRC 14057 / NRRL 8057</strain>
        <plasmid evidence="2">Plasmid pSCATT</plasmid>
    </source>
</reference>
<name>G8XGY9_STREN</name>